<organism evidence="1 2">
    <name type="scientific">Gimesia panareensis</name>
    <dbReference type="NCBI Taxonomy" id="2527978"/>
    <lineage>
        <taxon>Bacteria</taxon>
        <taxon>Pseudomonadati</taxon>
        <taxon>Planctomycetota</taxon>
        <taxon>Planctomycetia</taxon>
        <taxon>Planctomycetales</taxon>
        <taxon>Planctomycetaceae</taxon>
        <taxon>Gimesia</taxon>
    </lineage>
</organism>
<evidence type="ECO:0000313" key="1">
    <source>
        <dbReference type="EMBL" id="QDT28580.1"/>
    </source>
</evidence>
<dbReference type="Proteomes" id="UP000315647">
    <property type="component" value="Chromosome"/>
</dbReference>
<name>A0A517QAD1_9PLAN</name>
<evidence type="ECO:0000313" key="2">
    <source>
        <dbReference type="Proteomes" id="UP000315647"/>
    </source>
</evidence>
<dbReference type="AlphaFoldDB" id="A0A517QAD1"/>
<keyword evidence="2" id="KW-1185">Reference proteome</keyword>
<sequence length="242" mass="27210">MRYWIPTILLMQFVLCNGCSSIKTTAYDRLEDDTLIANPDQHLKGVPVSLRVPTHLELTVEEKTFWRAEGTELIPVTSCRCTRTVSHEVKYTEKVFLVDPVRPGAGPRGNVASNSYGFSFQNDDLSDADIKAGKVGDYEHSGKGHLAGIHYHIQDETIVRSAELLAASLQFIKKFPTKGKLNSFGEGNQNVEGLNLIQTTRVIAWSRFDLNSEHFEDDVMDFLNTYVNQKPVEQASFENQGR</sequence>
<protein>
    <submittedName>
        <fullName evidence="1">Uncharacterized protein</fullName>
    </submittedName>
</protein>
<dbReference type="RefSeq" id="WP_145451024.1">
    <property type="nucleotide sequence ID" value="NZ_CP037421.1"/>
</dbReference>
<gene>
    <name evidence="1" type="ORF">Enr10x_39240</name>
</gene>
<reference evidence="1 2" key="1">
    <citation type="submission" date="2019-03" db="EMBL/GenBank/DDBJ databases">
        <title>Deep-cultivation of Planctomycetes and their phenomic and genomic characterization uncovers novel biology.</title>
        <authorList>
            <person name="Wiegand S."/>
            <person name="Jogler M."/>
            <person name="Boedeker C."/>
            <person name="Pinto D."/>
            <person name="Vollmers J."/>
            <person name="Rivas-Marin E."/>
            <person name="Kohn T."/>
            <person name="Peeters S.H."/>
            <person name="Heuer A."/>
            <person name="Rast P."/>
            <person name="Oberbeckmann S."/>
            <person name="Bunk B."/>
            <person name="Jeske O."/>
            <person name="Meyerdierks A."/>
            <person name="Storesund J.E."/>
            <person name="Kallscheuer N."/>
            <person name="Luecker S."/>
            <person name="Lage O.M."/>
            <person name="Pohl T."/>
            <person name="Merkel B.J."/>
            <person name="Hornburger P."/>
            <person name="Mueller R.-W."/>
            <person name="Bruemmer F."/>
            <person name="Labrenz M."/>
            <person name="Spormann A.M."/>
            <person name="Op den Camp H."/>
            <person name="Overmann J."/>
            <person name="Amann R."/>
            <person name="Jetten M.S.M."/>
            <person name="Mascher T."/>
            <person name="Medema M.H."/>
            <person name="Devos D.P."/>
            <person name="Kaster A.-K."/>
            <person name="Ovreas L."/>
            <person name="Rohde M."/>
            <person name="Galperin M.Y."/>
            <person name="Jogler C."/>
        </authorList>
    </citation>
    <scope>NUCLEOTIDE SEQUENCE [LARGE SCALE GENOMIC DNA]</scope>
    <source>
        <strain evidence="1 2">Enr10</strain>
    </source>
</reference>
<proteinExistence type="predicted"/>
<dbReference type="EMBL" id="CP037421">
    <property type="protein sequence ID" value="QDT28580.1"/>
    <property type="molecule type" value="Genomic_DNA"/>
</dbReference>
<accession>A0A517QAD1</accession>